<dbReference type="Gene3D" id="1.50.10.100">
    <property type="entry name" value="Chondroitin AC/alginate lyase"/>
    <property type="match status" value="1"/>
</dbReference>
<sequence length="570" mass="61529">MSSFFSGLFLADPILRRWTLERLRKRWPADEGFVAGRPPYLPDLPGTESATVPDRWRDLPGGAPVQGLVSLSLPGQKLEVEASDTRSLFVARGLDQDAVGRGLQAFTWLALDPGLDPDWVTALWQGWAAHHGLPDAGSPAWTAAVAARRALNMLDYAERVGVPLPKAENLARLAAHAAIIVNGLDWREDGSHDTRLIVEGAALARLGMVFDLPQHAEAGFTLLAEEARRQFGSSGIISQGATHHHLLAVQDYLGVWLEARRLGHAAAAGLESLVRRLLAPVSALCINGQLPWVGDLAADFPPAFSLGLLPDAPAALGWLGQLPEADRAAVLALRGQCRQNDLEALRADGWLRQTVGPWSGLWHAFPSGWSPVKGYGHADLGSCTLHYESVPVFIDPGNGAEGAEGRAYRSAAAHGGLTLNDIDPYPRNRAVYSEAFRRDAGGKPPLLQAEYDGVSCVFEGYSHCLGHNEVQRRWRVEGSVLRIHDVVNGTGRVRVARRLITELHVTVEDGAAILTAPTFRLKVSAEVPAVLQPGKVWTAWGECSAANAITFAARRNLPWQGGIVVEPLPL</sequence>
<proteinExistence type="predicted"/>
<dbReference type="EMBL" id="MLJW01000091">
    <property type="protein sequence ID" value="OIR00831.1"/>
    <property type="molecule type" value="Genomic_DNA"/>
</dbReference>
<dbReference type="AlphaFoldDB" id="A0A1J5RY09"/>
<dbReference type="Gene3D" id="2.70.98.70">
    <property type="match status" value="1"/>
</dbReference>
<organism evidence="3">
    <name type="scientific">mine drainage metagenome</name>
    <dbReference type="NCBI Taxonomy" id="410659"/>
    <lineage>
        <taxon>unclassified sequences</taxon>
        <taxon>metagenomes</taxon>
        <taxon>ecological metagenomes</taxon>
    </lineage>
</organism>
<evidence type="ECO:0000313" key="3">
    <source>
        <dbReference type="EMBL" id="OIR00831.1"/>
    </source>
</evidence>
<dbReference type="Pfam" id="PF07940">
    <property type="entry name" value="Hepar_II_III_C"/>
    <property type="match status" value="1"/>
</dbReference>
<comment type="caution">
    <text evidence="3">The sequence shown here is derived from an EMBL/GenBank/DDBJ whole genome shotgun (WGS) entry which is preliminary data.</text>
</comment>
<evidence type="ECO:0000256" key="1">
    <source>
        <dbReference type="ARBA" id="ARBA00004196"/>
    </source>
</evidence>
<dbReference type="GO" id="GO:0030313">
    <property type="term" value="C:cell envelope"/>
    <property type="evidence" value="ECO:0007669"/>
    <property type="project" value="UniProtKB-SubCell"/>
</dbReference>
<dbReference type="InterPro" id="IPR012480">
    <property type="entry name" value="Hepar_II_III_C"/>
</dbReference>
<comment type="subcellular location">
    <subcellularLocation>
        <location evidence="1">Cell envelope</location>
    </subcellularLocation>
</comment>
<gene>
    <name evidence="3" type="ORF">GALL_171680</name>
</gene>
<protein>
    <submittedName>
        <fullName evidence="3">Heparinase II/III-like protein</fullName>
    </submittedName>
</protein>
<dbReference type="InterPro" id="IPR008929">
    <property type="entry name" value="Chondroitin_lyas"/>
</dbReference>
<reference evidence="3" key="1">
    <citation type="submission" date="2016-10" db="EMBL/GenBank/DDBJ databases">
        <title>Sequence of Gallionella enrichment culture.</title>
        <authorList>
            <person name="Poehlein A."/>
            <person name="Muehling M."/>
            <person name="Daniel R."/>
        </authorList>
    </citation>
    <scope>NUCLEOTIDE SEQUENCE</scope>
</reference>
<dbReference type="GO" id="GO:0016829">
    <property type="term" value="F:lyase activity"/>
    <property type="evidence" value="ECO:0007669"/>
    <property type="project" value="InterPro"/>
</dbReference>
<name>A0A1J5RY09_9ZZZZ</name>
<evidence type="ECO:0000259" key="2">
    <source>
        <dbReference type="Pfam" id="PF07940"/>
    </source>
</evidence>
<accession>A0A1J5RY09</accession>
<feature type="domain" description="Heparinase II/III-like C-terminal" evidence="2">
    <location>
        <begin position="342"/>
        <end position="513"/>
    </location>
</feature>